<organism evidence="5 6">
    <name type="scientific">Stenotrophomonas geniculata N1</name>
    <dbReference type="NCBI Taxonomy" id="1167641"/>
    <lineage>
        <taxon>Bacteria</taxon>
        <taxon>Pseudomonadati</taxon>
        <taxon>Pseudomonadota</taxon>
        <taxon>Gammaproteobacteria</taxon>
        <taxon>Lysobacterales</taxon>
        <taxon>Lysobacteraceae</taxon>
        <taxon>Stenotrophomonas</taxon>
    </lineage>
</organism>
<evidence type="ECO:0000313" key="5">
    <source>
        <dbReference type="EMBL" id="KOE97524.1"/>
    </source>
</evidence>
<comment type="caution">
    <text evidence="5">The sequence shown here is derived from an EMBL/GenBank/DDBJ whole genome shotgun (WGS) entry which is preliminary data.</text>
</comment>
<feature type="binding site" evidence="3">
    <location>
        <position position="357"/>
    </location>
    <ligand>
        <name>Mg(2+)</name>
        <dbReference type="ChEBI" id="CHEBI:18420"/>
    </ligand>
</feature>
<feature type="active site" description="Phosphoserine intermediate" evidence="2">
    <location>
        <position position="133"/>
    </location>
</feature>
<evidence type="ECO:0000256" key="1">
    <source>
        <dbReference type="ARBA" id="ARBA00022553"/>
    </source>
</evidence>
<dbReference type="AlphaFoldDB" id="A0A0L8A5V4"/>
<evidence type="ECO:0000256" key="2">
    <source>
        <dbReference type="PIRSR" id="PIRSR601952-1"/>
    </source>
</evidence>
<reference evidence="5 6" key="1">
    <citation type="journal article" date="2012" name="J. Bacteriol.">
        <title>Genome sequence of a novel nicotine-degrading strain, Pseudomonas geniculata N1.</title>
        <authorList>
            <person name="Tang H."/>
            <person name="Yu H."/>
            <person name="Tai C."/>
            <person name="Huang K."/>
            <person name="Liu Y."/>
            <person name="Wang L."/>
            <person name="Yao Y."/>
            <person name="Wu G."/>
            <person name="Xu P."/>
        </authorList>
    </citation>
    <scope>NUCLEOTIDE SEQUENCE [LARGE SCALE GENOMIC DNA]</scope>
    <source>
        <strain evidence="5 6">N1</strain>
    </source>
</reference>
<keyword evidence="3" id="KW-0479">Metal-binding</keyword>
<dbReference type="RefSeq" id="WP_029379727.1">
    <property type="nucleotide sequence ID" value="NZ_AJLO02000041.1"/>
</dbReference>
<feature type="binding site" evidence="3">
    <location>
        <position position="184"/>
    </location>
    <ligand>
        <name>Mg(2+)</name>
        <dbReference type="ChEBI" id="CHEBI:18420"/>
    </ligand>
</feature>
<dbReference type="SUPFAM" id="SSF53649">
    <property type="entry name" value="Alkaline phosphatase-like"/>
    <property type="match status" value="1"/>
</dbReference>
<feature type="binding site" evidence="3">
    <location>
        <position position="422"/>
    </location>
    <ligand>
        <name>Zn(2+)</name>
        <dbReference type="ChEBI" id="CHEBI:29105"/>
        <label>2</label>
    </ligand>
</feature>
<gene>
    <name evidence="5" type="ORF">W7K_18750</name>
</gene>
<keyword evidence="3" id="KW-0460">Magnesium</keyword>
<dbReference type="PROSITE" id="PS51257">
    <property type="entry name" value="PROKAR_LIPOPROTEIN"/>
    <property type="match status" value="1"/>
</dbReference>
<dbReference type="GO" id="GO:0004035">
    <property type="term" value="F:alkaline phosphatase activity"/>
    <property type="evidence" value="ECO:0007669"/>
    <property type="project" value="TreeGrafter"/>
</dbReference>
<protein>
    <submittedName>
        <fullName evidence="5">PhoA</fullName>
    </submittedName>
</protein>
<feature type="binding site" evidence="3">
    <location>
        <position position="423"/>
    </location>
    <ligand>
        <name>Zn(2+)</name>
        <dbReference type="ChEBI" id="CHEBI:29105"/>
        <label>2</label>
    </ligand>
</feature>
<name>A0A0L8A5V4_9GAMM</name>
<dbReference type="PANTHER" id="PTHR11596:SF5">
    <property type="entry name" value="ALKALINE PHOSPHATASE"/>
    <property type="match status" value="1"/>
</dbReference>
<comment type="cofactor">
    <cofactor evidence="3">
        <name>Zn(2+)</name>
        <dbReference type="ChEBI" id="CHEBI:29105"/>
    </cofactor>
    <text evidence="3">Binds 2 Zn(2+) ions.</text>
</comment>
<comment type="cofactor">
    <cofactor evidence="3">
        <name>Mg(2+)</name>
        <dbReference type="ChEBI" id="CHEBI:18420"/>
    </cofactor>
    <text evidence="3">Binds 1 Mg(2+) ion.</text>
</comment>
<dbReference type="Gene3D" id="3.40.720.10">
    <property type="entry name" value="Alkaline Phosphatase, subunit A"/>
    <property type="match status" value="1"/>
</dbReference>
<dbReference type="GO" id="GO:0046872">
    <property type="term" value="F:metal ion binding"/>
    <property type="evidence" value="ECO:0007669"/>
    <property type="project" value="UniProtKB-KW"/>
</dbReference>
<evidence type="ECO:0000256" key="3">
    <source>
        <dbReference type="PIRSR" id="PIRSR601952-2"/>
    </source>
</evidence>
<proteinExistence type="predicted"/>
<dbReference type="Proteomes" id="UP000036890">
    <property type="component" value="Unassembled WGS sequence"/>
</dbReference>
<dbReference type="EMBL" id="AJLO02000041">
    <property type="protein sequence ID" value="KOE97524.1"/>
    <property type="molecule type" value="Genomic_DNA"/>
</dbReference>
<evidence type="ECO:0000256" key="4">
    <source>
        <dbReference type="SAM" id="SignalP"/>
    </source>
</evidence>
<dbReference type="InterPro" id="IPR001952">
    <property type="entry name" value="Alkaline_phosphatase"/>
</dbReference>
<dbReference type="InterPro" id="IPR017850">
    <property type="entry name" value="Alkaline_phosphatase_core_sf"/>
</dbReference>
<keyword evidence="1" id="KW-0597">Phosphoprotein</keyword>
<sequence>MTARIPRRWLHSSLLLALAALGGCQPNLRTEAVSSAEAGPLNVIVMINDGAGWGTWDAAAYWQYGRREGAPYADFPLRLAVTSFPLNASSQPTRDNAQTLGYDPGKAWDDTPVPAQDLPFAGYQYLAAVATDSAAAGTALSSGIKTYNNAINYNNDGQPVEFNTLRAKRLGMATGVVTSVPFAHATPAAFAAQNESRSSYHAIAHQMLAQGHMDLVMGTGGPGYSVDGRACNEGTDAANAEGCANPWEWVSQQDWQQLEAGSTIAGNPAGPWRLIRSKEAFAALAQGRLPADRPLIGVPRVANTLQQARRLQVLGKDAATPSGVRKIDSVPDLATMTRGALQFLQQRSSKGLYLMVEGGATDWAAHTSACGTEWHYGQCSDQPQYGRLIEETMEFNNAVTAVVDWIERNGGWERNLLIVTTDHDNSMPMGPDAQNVAFSPVRNNGRGRMPGISFRPTGNHSNALVPLWAKGAGSELLGKRVRGVDAGYRQHVRWNDGSYIDNTDVAAAVQEALQRPR</sequence>
<keyword evidence="4" id="KW-0732">Signal</keyword>
<dbReference type="Pfam" id="PF00245">
    <property type="entry name" value="Alk_phosphatase"/>
    <property type="match status" value="2"/>
</dbReference>
<accession>A0A0L8A5V4</accession>
<feature type="binding site" evidence="3">
    <location>
        <position position="366"/>
    </location>
    <ligand>
        <name>Zn(2+)</name>
        <dbReference type="ChEBI" id="CHEBI:29105"/>
        <label>2</label>
    </ligand>
</feature>
<dbReference type="SMART" id="SM00098">
    <property type="entry name" value="alkPPc"/>
    <property type="match status" value="1"/>
</dbReference>
<dbReference type="OrthoDB" id="9794455at2"/>
<evidence type="ECO:0000313" key="6">
    <source>
        <dbReference type="Proteomes" id="UP000036890"/>
    </source>
</evidence>
<feature type="binding site" evidence="3">
    <location>
        <position position="362"/>
    </location>
    <ligand>
        <name>Zn(2+)</name>
        <dbReference type="ChEBI" id="CHEBI:29105"/>
        <label>2</label>
    </ligand>
</feature>
<feature type="chain" id="PRO_5005579446" evidence="4">
    <location>
        <begin position="23"/>
        <end position="517"/>
    </location>
</feature>
<feature type="binding site" evidence="3">
    <location>
        <position position="186"/>
    </location>
    <ligand>
        <name>Mg(2+)</name>
        <dbReference type="ChEBI" id="CHEBI:18420"/>
    </ligand>
</feature>
<dbReference type="PANTHER" id="PTHR11596">
    <property type="entry name" value="ALKALINE PHOSPHATASE"/>
    <property type="match status" value="1"/>
</dbReference>
<keyword evidence="3" id="KW-0862">Zinc</keyword>
<feature type="signal peptide" evidence="4">
    <location>
        <begin position="1"/>
        <end position="22"/>
    </location>
</feature>